<dbReference type="InterPro" id="IPR000531">
    <property type="entry name" value="Beta-barrel_TonB"/>
</dbReference>
<evidence type="ECO:0000256" key="11">
    <source>
        <dbReference type="ARBA" id="ARBA00023237"/>
    </source>
</evidence>
<feature type="chain" id="PRO_5045169413" evidence="14">
    <location>
        <begin position="28"/>
        <end position="826"/>
    </location>
</feature>
<keyword evidence="17" id="KW-0675">Receptor</keyword>
<evidence type="ECO:0000256" key="9">
    <source>
        <dbReference type="ARBA" id="ARBA00023077"/>
    </source>
</evidence>
<keyword evidence="18" id="KW-1185">Reference proteome</keyword>
<keyword evidence="4" id="KW-0410">Iron transport</keyword>
<keyword evidence="7" id="KW-0408">Iron</keyword>
<keyword evidence="9 13" id="KW-0798">TonB box</keyword>
<keyword evidence="2 12" id="KW-0813">Transport</keyword>
<feature type="domain" description="TonB-dependent receptor-like beta-barrel" evidence="15">
    <location>
        <begin position="259"/>
        <end position="790"/>
    </location>
</feature>
<keyword evidence="8" id="KW-0406">Ion transport</keyword>
<dbReference type="Gene3D" id="2.40.170.20">
    <property type="entry name" value="TonB-dependent receptor, beta-barrel domain"/>
    <property type="match status" value="1"/>
</dbReference>
<evidence type="ECO:0000256" key="5">
    <source>
        <dbReference type="ARBA" id="ARBA00022692"/>
    </source>
</evidence>
<dbReference type="Pfam" id="PF00593">
    <property type="entry name" value="TonB_dep_Rec_b-barrel"/>
    <property type="match status" value="1"/>
</dbReference>
<evidence type="ECO:0000259" key="16">
    <source>
        <dbReference type="Pfam" id="PF07715"/>
    </source>
</evidence>
<evidence type="ECO:0000256" key="6">
    <source>
        <dbReference type="ARBA" id="ARBA00022729"/>
    </source>
</evidence>
<keyword evidence="11 12" id="KW-0998">Cell outer membrane</keyword>
<dbReference type="InterPro" id="IPR039426">
    <property type="entry name" value="TonB-dep_rcpt-like"/>
</dbReference>
<evidence type="ECO:0000256" key="2">
    <source>
        <dbReference type="ARBA" id="ARBA00022448"/>
    </source>
</evidence>
<dbReference type="InterPro" id="IPR037066">
    <property type="entry name" value="Plug_dom_sf"/>
</dbReference>
<dbReference type="PANTHER" id="PTHR32552">
    <property type="entry name" value="FERRICHROME IRON RECEPTOR-RELATED"/>
    <property type="match status" value="1"/>
</dbReference>
<feature type="domain" description="TonB-dependent receptor plug" evidence="16">
    <location>
        <begin position="57"/>
        <end position="163"/>
    </location>
</feature>
<dbReference type="InterPro" id="IPR036942">
    <property type="entry name" value="Beta-barrel_TonB_sf"/>
</dbReference>
<keyword evidence="5 12" id="KW-0812">Transmembrane</keyword>
<keyword evidence="3 12" id="KW-1134">Transmembrane beta strand</keyword>
<dbReference type="PROSITE" id="PS52016">
    <property type="entry name" value="TONB_DEPENDENT_REC_3"/>
    <property type="match status" value="1"/>
</dbReference>
<dbReference type="Pfam" id="PF07715">
    <property type="entry name" value="Plug"/>
    <property type="match status" value="1"/>
</dbReference>
<sequence length="826" mass="89083">MKFHSVFKTATSTLAVGTAFLAVPAFAQSTGSAEFEGDAIVVTGARETAVGGIDVPQTPKAKVAITKELIQHQTAGQTINETLNLVPGVSFTNNDPWGSLGGSFTVRGFGSDRISQTVDGIPLNDSGNYALYTNQMLDPEVIESATVSLGSTDVDSPTASAAGGTINIRSLDATDEMGAMVSATYGDIIARGDPGSRPYYRVFGMIQTGVFTPFGTKAWFSASSARNDSSFSNYGGVDKQQYNGKIYQPIGDNGDFISIAGHYNQNRNNFNGSPYRNTVDLTPASRFYDLYDGTPCTTDTPEAGVADSPNSCGSPFERRYNPSNTGNIRVASRFTLADNLILNVEPYYQYVKANGGGTSTAYEYANADGLLGQIGGGYYAGVDLNGDGDLLDRVRVLSPSQTQTNRIGVIANLAYDINDQNRVRLSYTFDRAKHRQSGQIGLLQSNGEPYDVFPVNDPIFTADGFMLNKRDRKSIAMLNQISAEYRGSFVDDSLIVQIGARMPFFQRELNQYCFNTSPGDGYGDCVASADAAAYLAANPDSVAPESRTLNYKKFLPTLGLTYKFTPEASVFVSYAKNLSVPGTDDLYGAIYYPKSDARSKPTPETSDAFDLGFRYQSGNIQAQVAAWYNTYNNRLASAYNVECDCNITSNLGKVDKYGVDGSISWRPIKPILVYAFGSYLKSDIKSDTIYGDTCSSSLGDSCYVSDGVAYVTTDGKRERGAPKYTYGARVQGTLGPVELGFQVKRTGARFLNDINTVTLKGYTVADLDVRFSLENYGLEKSYVQLNITNLFDEVYYGSVSGGLTTSSSYGNIGAPRAISGTLVVGF</sequence>
<evidence type="ECO:0000313" key="18">
    <source>
        <dbReference type="Proteomes" id="UP001162880"/>
    </source>
</evidence>
<dbReference type="SUPFAM" id="SSF56935">
    <property type="entry name" value="Porins"/>
    <property type="match status" value="1"/>
</dbReference>
<dbReference type="EMBL" id="JALHLE010000002">
    <property type="protein sequence ID" value="MCJ2177283.1"/>
    <property type="molecule type" value="Genomic_DNA"/>
</dbReference>
<evidence type="ECO:0000259" key="15">
    <source>
        <dbReference type="Pfam" id="PF00593"/>
    </source>
</evidence>
<protein>
    <submittedName>
        <fullName evidence="17">TonB-dependent receptor</fullName>
    </submittedName>
</protein>
<evidence type="ECO:0000256" key="1">
    <source>
        <dbReference type="ARBA" id="ARBA00004571"/>
    </source>
</evidence>
<gene>
    <name evidence="17" type="ORF">MTR64_01770</name>
</gene>
<keyword evidence="6 14" id="KW-0732">Signal</keyword>
<dbReference type="PANTHER" id="PTHR32552:SF89">
    <property type="entry name" value="CATECHOLATE SIDEROPHORE RECEPTOR FIU"/>
    <property type="match status" value="1"/>
</dbReference>
<dbReference type="RefSeq" id="WP_243990137.1">
    <property type="nucleotide sequence ID" value="NZ_JALHLE010000002.1"/>
</dbReference>
<evidence type="ECO:0000313" key="17">
    <source>
        <dbReference type="EMBL" id="MCJ2177283.1"/>
    </source>
</evidence>
<name>A0ABT0AXD4_9SPHN</name>
<comment type="subcellular location">
    <subcellularLocation>
        <location evidence="1 12">Cell outer membrane</location>
        <topology evidence="1 12">Multi-pass membrane protein</topology>
    </subcellularLocation>
</comment>
<feature type="signal peptide" evidence="14">
    <location>
        <begin position="1"/>
        <end position="27"/>
    </location>
</feature>
<dbReference type="InterPro" id="IPR012910">
    <property type="entry name" value="Plug_dom"/>
</dbReference>
<evidence type="ECO:0000256" key="13">
    <source>
        <dbReference type="RuleBase" id="RU003357"/>
    </source>
</evidence>
<comment type="similarity">
    <text evidence="12 13">Belongs to the TonB-dependent receptor family.</text>
</comment>
<evidence type="ECO:0000256" key="8">
    <source>
        <dbReference type="ARBA" id="ARBA00023065"/>
    </source>
</evidence>
<accession>A0ABT0AXD4</accession>
<keyword evidence="10 12" id="KW-0472">Membrane</keyword>
<evidence type="ECO:0000256" key="12">
    <source>
        <dbReference type="PROSITE-ProRule" id="PRU01360"/>
    </source>
</evidence>
<proteinExistence type="inferred from homology"/>
<evidence type="ECO:0000256" key="3">
    <source>
        <dbReference type="ARBA" id="ARBA00022452"/>
    </source>
</evidence>
<dbReference type="Gene3D" id="2.170.130.10">
    <property type="entry name" value="TonB-dependent receptor, plug domain"/>
    <property type="match status" value="1"/>
</dbReference>
<evidence type="ECO:0000256" key="14">
    <source>
        <dbReference type="SAM" id="SignalP"/>
    </source>
</evidence>
<dbReference type="Proteomes" id="UP001162880">
    <property type="component" value="Unassembled WGS sequence"/>
</dbReference>
<reference evidence="17" key="1">
    <citation type="submission" date="2022-03" db="EMBL/GenBank/DDBJ databases">
        <title>Identification of a novel bacterium isolated from mangrove sediments.</title>
        <authorList>
            <person name="Pan X."/>
        </authorList>
    </citation>
    <scope>NUCLEOTIDE SEQUENCE</scope>
    <source>
        <strain evidence="17">B2580</strain>
    </source>
</reference>
<evidence type="ECO:0000256" key="4">
    <source>
        <dbReference type="ARBA" id="ARBA00022496"/>
    </source>
</evidence>
<evidence type="ECO:0000256" key="10">
    <source>
        <dbReference type="ARBA" id="ARBA00023136"/>
    </source>
</evidence>
<comment type="caution">
    <text evidence="17">The sequence shown here is derived from an EMBL/GenBank/DDBJ whole genome shotgun (WGS) entry which is preliminary data.</text>
</comment>
<evidence type="ECO:0000256" key="7">
    <source>
        <dbReference type="ARBA" id="ARBA00023004"/>
    </source>
</evidence>
<organism evidence="17 18">
    <name type="scientific">Novosphingobium album</name>
    <name type="common">ex Hu et al. 2023</name>
    <dbReference type="NCBI Taxonomy" id="2930093"/>
    <lineage>
        <taxon>Bacteria</taxon>
        <taxon>Pseudomonadati</taxon>
        <taxon>Pseudomonadota</taxon>
        <taxon>Alphaproteobacteria</taxon>
        <taxon>Sphingomonadales</taxon>
        <taxon>Sphingomonadaceae</taxon>
        <taxon>Novosphingobium</taxon>
    </lineage>
</organism>